<dbReference type="Gene3D" id="3.30.2350.10">
    <property type="entry name" value="Pseudouridine synthase"/>
    <property type="match status" value="1"/>
</dbReference>
<evidence type="ECO:0000313" key="5">
    <source>
        <dbReference type="EMBL" id="TWS24466.1"/>
    </source>
</evidence>
<accession>A0A5C5RN89</accession>
<feature type="domain" description="Pseudouridine synthase RsuA/RluA-like" evidence="4">
    <location>
        <begin position="92"/>
        <end position="242"/>
    </location>
</feature>
<dbReference type="GO" id="GO:0009982">
    <property type="term" value="F:pseudouridine synthase activity"/>
    <property type="evidence" value="ECO:0007669"/>
    <property type="project" value="InterPro"/>
</dbReference>
<dbReference type="GO" id="GO:0140098">
    <property type="term" value="F:catalytic activity, acting on RNA"/>
    <property type="evidence" value="ECO:0007669"/>
    <property type="project" value="UniProtKB-ARBA"/>
</dbReference>
<sequence length="316" mass="34366">MPLRDGVDPTRLVVAEEEAGRTLGEVLEARFPGTAEYVARESAAGCVLGSDGAPLGPGSVLAARQAVWMYRELPDEIDVPFPMPILFEDERIVVVDKPHFLATMPRGARVVQSALVRLRRELDEPLLSPAHRLDRLTAGVLLFTRDPAVRGPYQQLFATGAARKEYAALAPLRADLVLPTVVESRIEKTPGIMRAYEVDGPVNARSHIELESEVPDGRGGTVGRYRLRPETGKTHQLRLHMSGLGVPILGDPLYPEPREFVDGDFSVPLRLLARTLAFTDPVDGTEREYVSTRVLGGESAGIGSAMPQGDPQPEIG</sequence>
<comment type="catalytic activity">
    <reaction evidence="1">
        <text>a uridine in RNA = a pseudouridine in RNA</text>
        <dbReference type="Rhea" id="RHEA:48348"/>
        <dbReference type="Rhea" id="RHEA-COMP:12068"/>
        <dbReference type="Rhea" id="RHEA-COMP:12069"/>
        <dbReference type="ChEBI" id="CHEBI:65314"/>
        <dbReference type="ChEBI" id="CHEBI:65315"/>
    </reaction>
</comment>
<evidence type="ECO:0000259" key="4">
    <source>
        <dbReference type="Pfam" id="PF00849"/>
    </source>
</evidence>
<evidence type="ECO:0000313" key="6">
    <source>
        <dbReference type="Proteomes" id="UP000319792"/>
    </source>
</evidence>
<dbReference type="PANTHER" id="PTHR21600">
    <property type="entry name" value="MITOCHONDRIAL RNA PSEUDOURIDINE SYNTHASE"/>
    <property type="match status" value="1"/>
</dbReference>
<dbReference type="SUPFAM" id="SSF55120">
    <property type="entry name" value="Pseudouridine synthase"/>
    <property type="match status" value="1"/>
</dbReference>
<evidence type="ECO:0000256" key="3">
    <source>
        <dbReference type="ARBA" id="ARBA00033164"/>
    </source>
</evidence>
<reference evidence="5 6" key="1">
    <citation type="submission" date="2019-06" db="EMBL/GenBank/DDBJ databases">
        <authorList>
            <person name="Teng J.L.L."/>
            <person name="Lee H.H."/>
            <person name="Lau S.K.P."/>
            <person name="Woo P.C.Y."/>
        </authorList>
    </citation>
    <scope>NUCLEOTIDE SEQUENCE [LARGE SCALE GENOMIC DNA]</scope>
    <source>
        <strain evidence="5 6">HKU70</strain>
    </source>
</reference>
<dbReference type="PANTHER" id="PTHR21600:SF84">
    <property type="entry name" value="PSEUDOURIDINE SYNTHASE RSUA_RLUA-LIKE DOMAIN-CONTAINING PROTEIN"/>
    <property type="match status" value="1"/>
</dbReference>
<name>A0A5C5RN89_9ACTN</name>
<gene>
    <name evidence="5" type="ORF">FK268_10460</name>
</gene>
<dbReference type="InterPro" id="IPR006224">
    <property type="entry name" value="PsdUridine_synth_RluA-like_CS"/>
</dbReference>
<dbReference type="InterPro" id="IPR050188">
    <property type="entry name" value="RluA_PseudoU_synthase"/>
</dbReference>
<keyword evidence="6" id="KW-1185">Reference proteome</keyword>
<dbReference type="InterPro" id="IPR006145">
    <property type="entry name" value="PsdUridine_synth_RsuA/RluA"/>
</dbReference>
<comment type="caution">
    <text evidence="5">The sequence shown here is derived from an EMBL/GenBank/DDBJ whole genome shotgun (WGS) entry which is preliminary data.</text>
</comment>
<evidence type="ECO:0000256" key="2">
    <source>
        <dbReference type="ARBA" id="ARBA00031870"/>
    </source>
</evidence>
<dbReference type="InterPro" id="IPR020103">
    <property type="entry name" value="PsdUridine_synth_cat_dom_sf"/>
</dbReference>
<dbReference type="GO" id="GO:0000455">
    <property type="term" value="P:enzyme-directed rRNA pseudouridine synthesis"/>
    <property type="evidence" value="ECO:0007669"/>
    <property type="project" value="TreeGrafter"/>
</dbReference>
<dbReference type="AlphaFoldDB" id="A0A5C5RN89"/>
<proteinExistence type="predicted"/>
<protein>
    <recommendedName>
        <fullName evidence="2">RNA pseudouridylate synthase</fullName>
    </recommendedName>
    <alternativeName>
        <fullName evidence="3">RNA-uridine isomerase</fullName>
    </alternativeName>
</protein>
<reference evidence="5 6" key="2">
    <citation type="submission" date="2019-08" db="EMBL/GenBank/DDBJ databases">
        <title>Tsukamurella conjunctivitidis sp. nov., Tsukamurella assacharolytica sp. nov. and Tsukamurella sputae sp. nov. isolated from patients with conjunctivitis, bacteraemia (lymphoma) and respiratory infection (sputum) in Hong Kong.</title>
        <authorList>
            <person name="Fok K.M.N."/>
            <person name="Fong J.Y.H."/>
        </authorList>
    </citation>
    <scope>NUCLEOTIDE SEQUENCE [LARGE SCALE GENOMIC DNA]</scope>
    <source>
        <strain evidence="5 6">HKU70</strain>
    </source>
</reference>
<organism evidence="5 6">
    <name type="scientific">Tsukamurella sputi</name>
    <dbReference type="NCBI Taxonomy" id="2591848"/>
    <lineage>
        <taxon>Bacteria</taxon>
        <taxon>Bacillati</taxon>
        <taxon>Actinomycetota</taxon>
        <taxon>Actinomycetes</taxon>
        <taxon>Mycobacteriales</taxon>
        <taxon>Tsukamurellaceae</taxon>
        <taxon>Tsukamurella</taxon>
    </lineage>
</organism>
<dbReference type="OrthoDB" id="9807829at2"/>
<dbReference type="EMBL" id="VIGV01000003">
    <property type="protein sequence ID" value="TWS24466.1"/>
    <property type="molecule type" value="Genomic_DNA"/>
</dbReference>
<dbReference type="GO" id="GO:0003723">
    <property type="term" value="F:RNA binding"/>
    <property type="evidence" value="ECO:0007669"/>
    <property type="project" value="InterPro"/>
</dbReference>
<dbReference type="Proteomes" id="UP000319792">
    <property type="component" value="Unassembled WGS sequence"/>
</dbReference>
<dbReference type="PROSITE" id="PS01129">
    <property type="entry name" value="PSI_RLU"/>
    <property type="match status" value="1"/>
</dbReference>
<dbReference type="Pfam" id="PF00849">
    <property type="entry name" value="PseudoU_synth_2"/>
    <property type="match status" value="1"/>
</dbReference>
<evidence type="ECO:0000256" key="1">
    <source>
        <dbReference type="ARBA" id="ARBA00000073"/>
    </source>
</evidence>